<protein>
    <submittedName>
        <fullName evidence="2">Uncharacterized protein</fullName>
    </submittedName>
</protein>
<accession>A0A150H1X1</accession>
<evidence type="ECO:0000256" key="1">
    <source>
        <dbReference type="SAM" id="Coils"/>
    </source>
</evidence>
<sequence>MAEAHVRAEEVKARAEEVKARAEEVKAQVKARAEGRRALSTDFRTCAILLGPSTGHALHRN</sequence>
<dbReference type="Proteomes" id="UP000075714">
    <property type="component" value="Unassembled WGS sequence"/>
</dbReference>
<comment type="caution">
    <text evidence="2">The sequence shown here is derived from an EMBL/GenBank/DDBJ whole genome shotgun (WGS) entry which is preliminary data.</text>
</comment>
<reference evidence="3" key="1">
    <citation type="journal article" date="2016" name="Nat. Commun.">
        <title>The Gonium pectorale genome demonstrates co-option of cell cycle regulation during the evolution of multicellularity.</title>
        <authorList>
            <person name="Hanschen E.R."/>
            <person name="Marriage T.N."/>
            <person name="Ferris P.J."/>
            <person name="Hamaji T."/>
            <person name="Toyoda A."/>
            <person name="Fujiyama A."/>
            <person name="Neme R."/>
            <person name="Noguchi H."/>
            <person name="Minakuchi Y."/>
            <person name="Suzuki M."/>
            <person name="Kawai-Toyooka H."/>
            <person name="Smith D.R."/>
            <person name="Sparks H."/>
            <person name="Anderson J."/>
            <person name="Bakaric R."/>
            <person name="Luria V."/>
            <person name="Karger A."/>
            <person name="Kirschner M.W."/>
            <person name="Durand P.M."/>
            <person name="Michod R.E."/>
            <person name="Nozaki H."/>
            <person name="Olson B.J."/>
        </authorList>
    </citation>
    <scope>NUCLEOTIDE SEQUENCE [LARGE SCALE GENOMIC DNA]</scope>
    <source>
        <strain evidence="3">NIES-2863</strain>
    </source>
</reference>
<evidence type="ECO:0000313" key="2">
    <source>
        <dbReference type="EMBL" id="KXZ56147.1"/>
    </source>
</evidence>
<organism evidence="2 3">
    <name type="scientific">Gonium pectorale</name>
    <name type="common">Green alga</name>
    <dbReference type="NCBI Taxonomy" id="33097"/>
    <lineage>
        <taxon>Eukaryota</taxon>
        <taxon>Viridiplantae</taxon>
        <taxon>Chlorophyta</taxon>
        <taxon>core chlorophytes</taxon>
        <taxon>Chlorophyceae</taxon>
        <taxon>CS clade</taxon>
        <taxon>Chlamydomonadales</taxon>
        <taxon>Volvocaceae</taxon>
        <taxon>Gonium</taxon>
    </lineage>
</organism>
<gene>
    <name evidence="2" type="ORF">GPECTOR_1g125</name>
</gene>
<keyword evidence="3" id="KW-1185">Reference proteome</keyword>
<evidence type="ECO:0000313" key="3">
    <source>
        <dbReference type="Proteomes" id="UP000075714"/>
    </source>
</evidence>
<dbReference type="AlphaFoldDB" id="A0A150H1X1"/>
<name>A0A150H1X1_GONPE</name>
<keyword evidence="1" id="KW-0175">Coiled coil</keyword>
<dbReference type="EMBL" id="LSYV01000002">
    <property type="protein sequence ID" value="KXZ56147.1"/>
    <property type="molecule type" value="Genomic_DNA"/>
</dbReference>
<proteinExistence type="predicted"/>
<feature type="coiled-coil region" evidence="1">
    <location>
        <begin position="1"/>
        <end position="32"/>
    </location>
</feature>